<gene>
    <name evidence="4" type="ordered locus">Acid_2756</name>
</gene>
<dbReference type="EMBL" id="CP000473">
    <property type="protein sequence ID" value="ABJ83744.1"/>
    <property type="molecule type" value="Genomic_DNA"/>
</dbReference>
<dbReference type="PANTHER" id="PTHR43784">
    <property type="entry name" value="GDSL-LIKE LIPASE/ACYLHYDROLASE, PUTATIVE (AFU_ORTHOLOGUE AFUA_2G00820)-RELATED"/>
    <property type="match status" value="1"/>
</dbReference>
<dbReference type="InterPro" id="IPR036514">
    <property type="entry name" value="SGNH_hydro_sf"/>
</dbReference>
<dbReference type="SUPFAM" id="SSF52266">
    <property type="entry name" value="SGNH hydrolase"/>
    <property type="match status" value="1"/>
</dbReference>
<dbReference type="InParanoid" id="Q023U6"/>
<feature type="region of interest" description="Disordered" evidence="1">
    <location>
        <begin position="34"/>
        <end position="60"/>
    </location>
</feature>
<dbReference type="STRING" id="234267.Acid_2756"/>
<dbReference type="GO" id="GO:0016788">
    <property type="term" value="F:hydrolase activity, acting on ester bonds"/>
    <property type="evidence" value="ECO:0007669"/>
    <property type="project" value="UniProtKB-ARBA"/>
</dbReference>
<evidence type="ECO:0000256" key="2">
    <source>
        <dbReference type="SAM" id="SignalP"/>
    </source>
</evidence>
<evidence type="ECO:0000313" key="4">
    <source>
        <dbReference type="EMBL" id="ABJ83744.1"/>
    </source>
</evidence>
<feature type="compositionally biased region" description="Pro residues" evidence="1">
    <location>
        <begin position="35"/>
        <end position="49"/>
    </location>
</feature>
<dbReference type="HOGENOM" id="CLU_029872_1_0_0"/>
<dbReference type="KEGG" id="sus:Acid_2756"/>
<reference evidence="4" key="1">
    <citation type="submission" date="2006-10" db="EMBL/GenBank/DDBJ databases">
        <title>Complete sequence of Solibacter usitatus Ellin6076.</title>
        <authorList>
            <consortium name="US DOE Joint Genome Institute"/>
            <person name="Copeland A."/>
            <person name="Lucas S."/>
            <person name="Lapidus A."/>
            <person name="Barry K."/>
            <person name="Detter J.C."/>
            <person name="Glavina del Rio T."/>
            <person name="Hammon N."/>
            <person name="Israni S."/>
            <person name="Dalin E."/>
            <person name="Tice H."/>
            <person name="Pitluck S."/>
            <person name="Thompson L.S."/>
            <person name="Brettin T."/>
            <person name="Bruce D."/>
            <person name="Han C."/>
            <person name="Tapia R."/>
            <person name="Gilna P."/>
            <person name="Schmutz J."/>
            <person name="Larimer F."/>
            <person name="Land M."/>
            <person name="Hauser L."/>
            <person name="Kyrpides N."/>
            <person name="Mikhailova N."/>
            <person name="Janssen P.H."/>
            <person name="Kuske C.R."/>
            <person name="Richardson P."/>
        </authorList>
    </citation>
    <scope>NUCLEOTIDE SEQUENCE</scope>
    <source>
        <strain evidence="4">Ellin6076</strain>
    </source>
</reference>
<sequence precursor="true">MRTALTLLLVVVSAWAQPAGKHWVATWTTAQPLIRNPPPAPRSPAPAPAAPAATPRPANPAQALARGFHDQTVRMIVHTSIGGSALRIKLSNPFGGVPITVGAAHIALRAKESDIVAASDHALSFNGKPSCTVGPGMVIFSDALDMTVPGQSDLAVSLYLPGETGPPSAHNGLHTSYVKEGDQTSAPALPDPIAAPNYYWLAGIDVLAPADSSLLVTYGDSITEGARSTPDTDRMWPAVLSARLAANKGTAHIAVANMGIGGNRVLRDGSGASALARFDRDVLSQSGVKWVMMLEGINDIGHGDTEPITSDDLIGAYRQIIERAHTHGIRVIGCTLPPYEGAGYSREEGEAIRQALNTWIRTGKAFDAVVDFEAATRDSNNPRKLRADFDPGDHLHPNDAGYKAMADAVDLSIFTRK</sequence>
<feature type="compositionally biased region" description="Low complexity" evidence="1">
    <location>
        <begin position="50"/>
        <end position="60"/>
    </location>
</feature>
<dbReference type="CDD" id="cd01830">
    <property type="entry name" value="XynE_like"/>
    <property type="match status" value="1"/>
</dbReference>
<evidence type="ECO:0000259" key="3">
    <source>
        <dbReference type="Pfam" id="PF13472"/>
    </source>
</evidence>
<feature type="chain" id="PRO_5004163648" evidence="2">
    <location>
        <begin position="17"/>
        <end position="417"/>
    </location>
</feature>
<dbReference type="eggNOG" id="COG2755">
    <property type="taxonomic scope" value="Bacteria"/>
</dbReference>
<dbReference type="AlphaFoldDB" id="Q023U6"/>
<dbReference type="PANTHER" id="PTHR43784:SF2">
    <property type="entry name" value="GDSL-LIKE LIPASE_ACYLHYDROLASE, PUTATIVE (AFU_ORTHOLOGUE AFUA_2G00820)-RELATED"/>
    <property type="match status" value="1"/>
</dbReference>
<dbReference type="InterPro" id="IPR053140">
    <property type="entry name" value="GDSL_Rv0518-like"/>
</dbReference>
<protein>
    <submittedName>
        <fullName evidence="4">Lipolytic enzyme, G-D-S-L family</fullName>
    </submittedName>
</protein>
<dbReference type="Gene3D" id="3.40.50.1110">
    <property type="entry name" value="SGNH hydrolase"/>
    <property type="match status" value="1"/>
</dbReference>
<feature type="signal peptide" evidence="2">
    <location>
        <begin position="1"/>
        <end position="16"/>
    </location>
</feature>
<dbReference type="InterPro" id="IPR013830">
    <property type="entry name" value="SGNH_hydro"/>
</dbReference>
<keyword evidence="2" id="KW-0732">Signal</keyword>
<dbReference type="Pfam" id="PF13472">
    <property type="entry name" value="Lipase_GDSL_2"/>
    <property type="match status" value="1"/>
</dbReference>
<feature type="domain" description="SGNH hydrolase-type esterase" evidence="3">
    <location>
        <begin position="218"/>
        <end position="404"/>
    </location>
</feature>
<evidence type="ECO:0000256" key="1">
    <source>
        <dbReference type="SAM" id="MobiDB-lite"/>
    </source>
</evidence>
<proteinExistence type="predicted"/>
<accession>Q023U6</accession>
<name>Q023U6_SOLUE</name>
<organism evidence="4">
    <name type="scientific">Solibacter usitatus (strain Ellin6076)</name>
    <dbReference type="NCBI Taxonomy" id="234267"/>
    <lineage>
        <taxon>Bacteria</taxon>
        <taxon>Pseudomonadati</taxon>
        <taxon>Acidobacteriota</taxon>
        <taxon>Terriglobia</taxon>
        <taxon>Bryobacterales</taxon>
        <taxon>Solibacteraceae</taxon>
        <taxon>Candidatus Solibacter</taxon>
    </lineage>
</organism>